<reference evidence="3 4" key="1">
    <citation type="submission" date="2020-07" db="EMBL/GenBank/DDBJ databases">
        <title>Thermogemmata thermophila gen. nov., sp. nov., a novel moderate thermophilic planctomycete from a Kamchatka hot spring.</title>
        <authorList>
            <person name="Elcheninov A.G."/>
            <person name="Podosokorskaya O.A."/>
            <person name="Kovaleva O.L."/>
            <person name="Novikov A."/>
            <person name="Bonch-Osmolovskaya E.A."/>
            <person name="Toshchakov S.V."/>
            <person name="Kublanov I.V."/>
        </authorList>
    </citation>
    <scope>NUCLEOTIDE SEQUENCE [LARGE SCALE GENOMIC DNA]</scope>
    <source>
        <strain evidence="3 4">2918</strain>
    </source>
</reference>
<dbReference type="EMBL" id="JACEFB010000004">
    <property type="protein sequence ID" value="MBA2226117.1"/>
    <property type="molecule type" value="Genomic_DNA"/>
</dbReference>
<comment type="caution">
    <text evidence="3">The sequence shown here is derived from an EMBL/GenBank/DDBJ whole genome shotgun (WGS) entry which is preliminary data.</text>
</comment>
<dbReference type="Pfam" id="PF07963">
    <property type="entry name" value="N_methyl"/>
    <property type="match status" value="1"/>
</dbReference>
<dbReference type="AlphaFoldDB" id="A0A7V9ABU5"/>
<dbReference type="InterPro" id="IPR027558">
    <property type="entry name" value="Pre_pil_HX9DG_C"/>
</dbReference>
<protein>
    <submittedName>
        <fullName evidence="3">DUF1559 domain-containing protein</fullName>
    </submittedName>
</protein>
<keyword evidence="1" id="KW-0812">Transmembrane</keyword>
<organism evidence="3 4">
    <name type="scientific">Thermogemmata fonticola</name>
    <dbReference type="NCBI Taxonomy" id="2755323"/>
    <lineage>
        <taxon>Bacteria</taxon>
        <taxon>Pseudomonadati</taxon>
        <taxon>Planctomycetota</taxon>
        <taxon>Planctomycetia</taxon>
        <taxon>Gemmatales</taxon>
        <taxon>Gemmataceae</taxon>
        <taxon>Thermogemmata</taxon>
    </lineage>
</organism>
<dbReference type="NCBIfam" id="TIGR04294">
    <property type="entry name" value="pre_pil_HX9DG"/>
    <property type="match status" value="1"/>
</dbReference>
<evidence type="ECO:0000256" key="1">
    <source>
        <dbReference type="SAM" id="Phobius"/>
    </source>
</evidence>
<name>A0A7V9ABU5_9BACT</name>
<keyword evidence="1" id="KW-1133">Transmembrane helix</keyword>
<dbReference type="InterPro" id="IPR045584">
    <property type="entry name" value="Pilin-like"/>
</dbReference>
<dbReference type="InterPro" id="IPR012902">
    <property type="entry name" value="N_methyl_site"/>
</dbReference>
<keyword evidence="4" id="KW-1185">Reference proteome</keyword>
<feature type="domain" description="DUF1559" evidence="2">
    <location>
        <begin position="42"/>
        <end position="333"/>
    </location>
</feature>
<feature type="transmembrane region" description="Helical" evidence="1">
    <location>
        <begin position="20"/>
        <end position="41"/>
    </location>
</feature>
<dbReference type="Pfam" id="PF07596">
    <property type="entry name" value="SBP_bac_10"/>
    <property type="match status" value="1"/>
</dbReference>
<evidence type="ECO:0000313" key="3">
    <source>
        <dbReference type="EMBL" id="MBA2226117.1"/>
    </source>
</evidence>
<dbReference type="PANTHER" id="PTHR30093">
    <property type="entry name" value="GENERAL SECRETION PATHWAY PROTEIN G"/>
    <property type="match status" value="1"/>
</dbReference>
<dbReference type="NCBIfam" id="TIGR02532">
    <property type="entry name" value="IV_pilin_GFxxxE"/>
    <property type="match status" value="1"/>
</dbReference>
<evidence type="ECO:0000313" key="4">
    <source>
        <dbReference type="Proteomes" id="UP000542342"/>
    </source>
</evidence>
<dbReference type="InterPro" id="IPR011453">
    <property type="entry name" value="DUF1559"/>
</dbReference>
<gene>
    <name evidence="3" type="ORF">H0921_08070</name>
</gene>
<keyword evidence="1" id="KW-0472">Membrane</keyword>
<dbReference type="RefSeq" id="WP_194537542.1">
    <property type="nucleotide sequence ID" value="NZ_JACEFB010000004.1"/>
</dbReference>
<dbReference type="PANTHER" id="PTHR30093:SF2">
    <property type="entry name" value="TYPE II SECRETION SYSTEM PROTEIN H"/>
    <property type="match status" value="1"/>
</dbReference>
<dbReference type="PROSITE" id="PS00409">
    <property type="entry name" value="PROKAR_NTER_METHYL"/>
    <property type="match status" value="1"/>
</dbReference>
<dbReference type="Proteomes" id="UP000542342">
    <property type="component" value="Unassembled WGS sequence"/>
</dbReference>
<proteinExistence type="predicted"/>
<sequence length="352" mass="37172">MRIWGRSGRSAGQRGGGFTLIELLVVIAIIAILIGLLLPAVQKVREAAARIKCSNNLKQIGLAIHNYESTYGVLPPAIVNNPGSTDWAQLQEYQKNPAVAPTSGADFARHGFLSILLPYLEQANVLAQAVGGYNLRRDWFDPVNQPAASLRIPVYECPSVPSDHFVTPVPAGWSRPPATGDYWPVTRANNVAAVWAALGLVYPGDDNVRGVLTHNRPTRMLAVTDGLSNTIMIGESGARQEGWAAGRLYAPAGTLSGIRGAWAAESNNIVCAGTRGPIVPGSAPAGKVSSASHVPGAIAINGWNQGELYAFHPGLCNVTMGDGSVRGLRDTIGLATLFKLAARADGYPNDPD</sequence>
<evidence type="ECO:0000259" key="2">
    <source>
        <dbReference type="Pfam" id="PF07596"/>
    </source>
</evidence>
<dbReference type="SUPFAM" id="SSF54523">
    <property type="entry name" value="Pili subunits"/>
    <property type="match status" value="1"/>
</dbReference>
<accession>A0A7V9ABU5</accession>
<dbReference type="Gene3D" id="3.30.700.10">
    <property type="entry name" value="Glycoprotein, Type 4 Pilin"/>
    <property type="match status" value="1"/>
</dbReference>